<keyword evidence="2" id="KW-0547">Nucleotide-binding</keyword>
<sequence>MNPLKPLRRIFGVENALPDGVVEPSAGDDPVPLAQTVLRLDRLELTNVFGFEHAAFHFDGSFNLIVGVNGCGKTSLLQAIVGAVALPVNGVSAVRNYWIMDNLRNVRSTVRETKDGRVRLEKIFPARLDAKGVINQKDYDWFMERTSESSTAVERTNGLLSALEPVVRSAESLLPVVAFYSSDRRWNLNDRIRPEEAVDEPDKRSDGYTGWMNASSDMAGLQKWVTAKSLERLESVSRFVGVQSSELFKDDELGIVNRAVALALPGSMGLSFDMRFRKLVVIWSDREPTAFEDLSDGQRGVCALVADIARRMCLLNPQAGPNVTRDTPGVVVIDELDMHLHPAWQRRIVGVLRKAFPRVQFFAATHSPLIIGEVPSSNILLLRRDGRSTHPERSYGLDSNEVLEEVMGSSSRNDAVTNSLVEIHRLLDSEMVADAQSRLDSLKADVGEIPEVIQLQSEIESLRMLGDSDE</sequence>
<dbReference type="GO" id="GO:0006302">
    <property type="term" value="P:double-strand break repair"/>
    <property type="evidence" value="ECO:0007669"/>
    <property type="project" value="InterPro"/>
</dbReference>
<protein>
    <submittedName>
        <fullName evidence="2">Predicted ATP-binding protein involved in virulence</fullName>
    </submittedName>
</protein>
<evidence type="ECO:0000259" key="1">
    <source>
        <dbReference type="SMART" id="SM00382"/>
    </source>
</evidence>
<name>A0A1N6KQY7_9BURK</name>
<dbReference type="Proteomes" id="UP000185151">
    <property type="component" value="Unassembled WGS sequence"/>
</dbReference>
<feature type="domain" description="AAA+ ATPase" evidence="1">
    <location>
        <begin position="59"/>
        <end position="386"/>
    </location>
</feature>
<evidence type="ECO:0000313" key="2">
    <source>
        <dbReference type="EMBL" id="SIO58944.1"/>
    </source>
</evidence>
<dbReference type="GO" id="GO:0005524">
    <property type="term" value="F:ATP binding"/>
    <property type="evidence" value="ECO:0007669"/>
    <property type="project" value="UniProtKB-KW"/>
</dbReference>
<dbReference type="InterPro" id="IPR003593">
    <property type="entry name" value="AAA+_ATPase"/>
</dbReference>
<reference evidence="2 3" key="1">
    <citation type="submission" date="2016-11" db="EMBL/GenBank/DDBJ databases">
        <authorList>
            <person name="Jaros S."/>
            <person name="Januszkiewicz K."/>
            <person name="Wedrychowicz H."/>
        </authorList>
    </citation>
    <scope>NUCLEOTIDE SEQUENCE [LARGE SCALE GENOMIC DNA]</scope>
    <source>
        <strain evidence="2 3">GAS95</strain>
    </source>
</reference>
<gene>
    <name evidence="2" type="ORF">SAMN05444165_4336</name>
</gene>
<dbReference type="Pfam" id="PF13304">
    <property type="entry name" value="AAA_21"/>
    <property type="match status" value="1"/>
</dbReference>
<dbReference type="RefSeq" id="WP_083640540.1">
    <property type="nucleotide sequence ID" value="NZ_FSRU01000002.1"/>
</dbReference>
<accession>A0A1N6KQY7</accession>
<dbReference type="GO" id="GO:0016887">
    <property type="term" value="F:ATP hydrolysis activity"/>
    <property type="evidence" value="ECO:0007669"/>
    <property type="project" value="InterPro"/>
</dbReference>
<evidence type="ECO:0000313" key="3">
    <source>
        <dbReference type="Proteomes" id="UP000185151"/>
    </source>
</evidence>
<dbReference type="InterPro" id="IPR038729">
    <property type="entry name" value="Rad50/SbcC_AAA"/>
</dbReference>
<keyword evidence="2" id="KW-0067">ATP-binding</keyword>
<dbReference type="Gene3D" id="3.40.50.300">
    <property type="entry name" value="P-loop containing nucleotide triphosphate hydrolases"/>
    <property type="match status" value="2"/>
</dbReference>
<dbReference type="PANTHER" id="PTHR43581:SF2">
    <property type="entry name" value="EXCINUCLEASE ATPASE SUBUNIT"/>
    <property type="match status" value="1"/>
</dbReference>
<dbReference type="Pfam" id="PF13476">
    <property type="entry name" value="AAA_23"/>
    <property type="match status" value="1"/>
</dbReference>
<dbReference type="InterPro" id="IPR027417">
    <property type="entry name" value="P-loop_NTPase"/>
</dbReference>
<keyword evidence="3" id="KW-1185">Reference proteome</keyword>
<dbReference type="SMART" id="SM00382">
    <property type="entry name" value="AAA"/>
    <property type="match status" value="1"/>
</dbReference>
<dbReference type="OrthoDB" id="5468457at2"/>
<organism evidence="2 3">
    <name type="scientific">Paraburkholderia phenazinium</name>
    <dbReference type="NCBI Taxonomy" id="60549"/>
    <lineage>
        <taxon>Bacteria</taxon>
        <taxon>Pseudomonadati</taxon>
        <taxon>Pseudomonadota</taxon>
        <taxon>Betaproteobacteria</taxon>
        <taxon>Burkholderiales</taxon>
        <taxon>Burkholderiaceae</taxon>
        <taxon>Paraburkholderia</taxon>
    </lineage>
</organism>
<dbReference type="AlphaFoldDB" id="A0A1N6KQY7"/>
<dbReference type="InterPro" id="IPR051396">
    <property type="entry name" value="Bact_Antivir_Def_Nuclease"/>
</dbReference>
<dbReference type="EMBL" id="FSRU01000002">
    <property type="protein sequence ID" value="SIO58944.1"/>
    <property type="molecule type" value="Genomic_DNA"/>
</dbReference>
<dbReference type="SUPFAM" id="SSF52540">
    <property type="entry name" value="P-loop containing nucleoside triphosphate hydrolases"/>
    <property type="match status" value="1"/>
</dbReference>
<proteinExistence type="predicted"/>
<dbReference type="PANTHER" id="PTHR43581">
    <property type="entry name" value="ATP/GTP PHOSPHATASE"/>
    <property type="match status" value="1"/>
</dbReference>
<dbReference type="InterPro" id="IPR003959">
    <property type="entry name" value="ATPase_AAA_core"/>
</dbReference>